<protein>
    <recommendedName>
        <fullName evidence="3">SPOR domain-containing protein</fullName>
    </recommendedName>
</protein>
<dbReference type="SMART" id="SM00671">
    <property type="entry name" value="SEL1"/>
    <property type="match status" value="3"/>
</dbReference>
<dbReference type="EMBL" id="FNAK01000001">
    <property type="protein sequence ID" value="SDD24193.1"/>
    <property type="molecule type" value="Genomic_DNA"/>
</dbReference>
<proteinExistence type="predicted"/>
<keyword evidence="2" id="KW-1185">Reference proteome</keyword>
<dbReference type="InterPro" id="IPR006597">
    <property type="entry name" value="Sel1-like"/>
</dbReference>
<dbReference type="PANTHER" id="PTHR11102:SF147">
    <property type="entry name" value="SEL1L ADAPTOR SUBUNIT OF ERAD E3 UBIQUITIN LIGASE"/>
    <property type="match status" value="1"/>
</dbReference>
<dbReference type="InterPro" id="IPR011990">
    <property type="entry name" value="TPR-like_helical_dom_sf"/>
</dbReference>
<evidence type="ECO:0008006" key="3">
    <source>
        <dbReference type="Google" id="ProtNLM"/>
    </source>
</evidence>
<dbReference type="SUPFAM" id="SSF81901">
    <property type="entry name" value="HCP-like"/>
    <property type="match status" value="1"/>
</dbReference>
<evidence type="ECO:0000313" key="1">
    <source>
        <dbReference type="EMBL" id="SDD24193.1"/>
    </source>
</evidence>
<evidence type="ECO:0000313" key="2">
    <source>
        <dbReference type="Proteomes" id="UP000183685"/>
    </source>
</evidence>
<reference evidence="1 2" key="1">
    <citation type="submission" date="2016-10" db="EMBL/GenBank/DDBJ databases">
        <authorList>
            <person name="de Groot N.N."/>
        </authorList>
    </citation>
    <scope>NUCLEOTIDE SEQUENCE [LARGE SCALE GENOMIC DNA]</scope>
    <source>
        <strain evidence="1 2">CGMCC 1.9109</strain>
    </source>
</reference>
<dbReference type="PANTHER" id="PTHR11102">
    <property type="entry name" value="SEL-1-LIKE PROTEIN"/>
    <property type="match status" value="1"/>
</dbReference>
<gene>
    <name evidence="1" type="ORF">SAMN04488071_0119</name>
</gene>
<name>A0A1G6T5F9_9PROT</name>
<dbReference type="InterPro" id="IPR050767">
    <property type="entry name" value="Sel1_AlgK"/>
</dbReference>
<dbReference type="Gene3D" id="1.25.40.10">
    <property type="entry name" value="Tetratricopeptide repeat domain"/>
    <property type="match status" value="1"/>
</dbReference>
<sequence length="327" mass="36172">MLRTWLVACLVLGFLSGYGLKVHALQDAASAAGQTDDDQLGDGIRNALELIRQDQVGAAIDMLRRLGELGNAEAFFHLAEIHRIGVGREPAPRIALMYYRLGAQMGSKQAALNLANILFFEGDRDQASVQEAMAIWQQYALLGDVEAMYLLGMVYWNGEGGLVPDPIRGYGLVWRAASTDYDPATETEPAMRQQLQDEAVKAAQDYAENLETKGFDRTPLDLHLVTDAEIDLPEDSPASRKPENWDAVWRLEVGFAMGEEETRELEKEILAKKADTVGDLYHEIIEAPNRPGLFRLLFGPIGGMQDAVKRCVSLKRSGYDCFAKPPS</sequence>
<dbReference type="Proteomes" id="UP000183685">
    <property type="component" value="Unassembled WGS sequence"/>
</dbReference>
<dbReference type="GO" id="GO:0036503">
    <property type="term" value="P:ERAD pathway"/>
    <property type="evidence" value="ECO:0007669"/>
    <property type="project" value="TreeGrafter"/>
</dbReference>
<organism evidence="1 2">
    <name type="scientific">Kordiimonas lacus</name>
    <dbReference type="NCBI Taxonomy" id="637679"/>
    <lineage>
        <taxon>Bacteria</taxon>
        <taxon>Pseudomonadati</taxon>
        <taxon>Pseudomonadota</taxon>
        <taxon>Alphaproteobacteria</taxon>
        <taxon>Kordiimonadales</taxon>
        <taxon>Kordiimonadaceae</taxon>
        <taxon>Kordiimonas</taxon>
    </lineage>
</organism>
<dbReference type="STRING" id="637679.GCA_001550055_00769"/>
<dbReference type="AlphaFoldDB" id="A0A1G6T5F9"/>
<accession>A0A1G6T5F9</accession>